<gene>
    <name evidence="1" type="ORF">H5410_049882</name>
</gene>
<dbReference type="EMBL" id="JACXVP010000010">
    <property type="protein sequence ID" value="KAG5579255.1"/>
    <property type="molecule type" value="Genomic_DNA"/>
</dbReference>
<comment type="caution">
    <text evidence="1">The sequence shown here is derived from an EMBL/GenBank/DDBJ whole genome shotgun (WGS) entry which is preliminary data.</text>
</comment>
<keyword evidence="2" id="KW-1185">Reference proteome</keyword>
<organism evidence="1 2">
    <name type="scientific">Solanum commersonii</name>
    <name type="common">Commerson's wild potato</name>
    <name type="synonym">Commerson's nightshade</name>
    <dbReference type="NCBI Taxonomy" id="4109"/>
    <lineage>
        <taxon>Eukaryota</taxon>
        <taxon>Viridiplantae</taxon>
        <taxon>Streptophyta</taxon>
        <taxon>Embryophyta</taxon>
        <taxon>Tracheophyta</taxon>
        <taxon>Spermatophyta</taxon>
        <taxon>Magnoliopsida</taxon>
        <taxon>eudicotyledons</taxon>
        <taxon>Gunneridae</taxon>
        <taxon>Pentapetalae</taxon>
        <taxon>asterids</taxon>
        <taxon>lamiids</taxon>
        <taxon>Solanales</taxon>
        <taxon>Solanaceae</taxon>
        <taxon>Solanoideae</taxon>
        <taxon>Solaneae</taxon>
        <taxon>Solanum</taxon>
    </lineage>
</organism>
<accession>A0A9J5WVA5</accession>
<reference evidence="1 2" key="1">
    <citation type="submission" date="2020-09" db="EMBL/GenBank/DDBJ databases">
        <title>De no assembly of potato wild relative species, Solanum commersonii.</title>
        <authorList>
            <person name="Cho K."/>
        </authorList>
    </citation>
    <scope>NUCLEOTIDE SEQUENCE [LARGE SCALE GENOMIC DNA]</scope>
    <source>
        <strain evidence="1">LZ3.2</strain>
        <tissue evidence="1">Leaf</tissue>
    </source>
</reference>
<proteinExistence type="predicted"/>
<evidence type="ECO:0000313" key="1">
    <source>
        <dbReference type="EMBL" id="KAG5579255.1"/>
    </source>
</evidence>
<dbReference type="Proteomes" id="UP000824120">
    <property type="component" value="Chromosome 10"/>
</dbReference>
<dbReference type="AlphaFoldDB" id="A0A9J5WVA5"/>
<feature type="non-terminal residue" evidence="1">
    <location>
        <position position="364"/>
    </location>
</feature>
<sequence>MMNFDSDDHLSSEAPKSSLRLYHRDLSRFELKARRVFGDRDKEVQAKLSWTIADIIDSPVFAHKIQLMQHKPKIEHQRRLNPPMQEIVVGMPRQACACKRGMTVVPNEKNELVPMRPASMDYLKLNAMDREKITFPCHSWTDVDRLAESEKFRKQMRGPDTPLAKYIAADGERLNGLPLHAGYREGDIDFVAKFFRYCANSKDRQRASCQVPPLGTDLAHIRKLGPDHTEQCPAPLLVQPSMAPARPPAHTAAGRSVVPGRVRGRKLDGYAVTPHSNSMQKSITSPARVERRMEDMMDLGPSPRATKFPPRISLLCSDIASLRSDIETILCRLPKPQIAPTAIGPMIQRLDALFADRREGLPPH</sequence>
<name>A0A9J5WVA5_SOLCO</name>
<protein>
    <submittedName>
        <fullName evidence="1">Uncharacterized protein</fullName>
    </submittedName>
</protein>
<evidence type="ECO:0000313" key="2">
    <source>
        <dbReference type="Proteomes" id="UP000824120"/>
    </source>
</evidence>